<evidence type="ECO:0000313" key="1">
    <source>
        <dbReference type="EnsemblPlants" id="Ma11_p11770.1"/>
    </source>
</evidence>
<protein>
    <submittedName>
        <fullName evidence="1">Uncharacterized protein</fullName>
    </submittedName>
</protein>
<accession>A0A804L6V7</accession>
<dbReference type="Gramene" id="Ma11_t11770.1">
    <property type="protein sequence ID" value="Ma11_p11770.1"/>
    <property type="gene ID" value="Ma11_g11770"/>
</dbReference>
<dbReference type="EnsemblPlants" id="Ma11_t11770.1">
    <property type="protein sequence ID" value="Ma11_p11770.1"/>
    <property type="gene ID" value="Ma11_g11770"/>
</dbReference>
<dbReference type="Proteomes" id="UP000012960">
    <property type="component" value="Unplaced"/>
</dbReference>
<name>A0A804L6V7_MUSAM</name>
<organism evidence="1 2">
    <name type="scientific">Musa acuminata subsp. malaccensis</name>
    <name type="common">Wild banana</name>
    <name type="synonym">Musa malaccensis</name>
    <dbReference type="NCBI Taxonomy" id="214687"/>
    <lineage>
        <taxon>Eukaryota</taxon>
        <taxon>Viridiplantae</taxon>
        <taxon>Streptophyta</taxon>
        <taxon>Embryophyta</taxon>
        <taxon>Tracheophyta</taxon>
        <taxon>Spermatophyta</taxon>
        <taxon>Magnoliopsida</taxon>
        <taxon>Liliopsida</taxon>
        <taxon>Zingiberales</taxon>
        <taxon>Musaceae</taxon>
        <taxon>Musa</taxon>
    </lineage>
</organism>
<proteinExistence type="predicted"/>
<sequence length="30" mass="3510">MDSFLSRFFPSVSRQQMANSSTNQYCKFDS</sequence>
<reference evidence="1" key="1">
    <citation type="submission" date="2021-05" db="UniProtKB">
        <authorList>
            <consortium name="EnsemblPlants"/>
        </authorList>
    </citation>
    <scope>IDENTIFICATION</scope>
    <source>
        <strain evidence="1">subsp. malaccensis</strain>
    </source>
</reference>
<dbReference type="AlphaFoldDB" id="A0A804L6V7"/>
<keyword evidence="2" id="KW-1185">Reference proteome</keyword>
<evidence type="ECO:0000313" key="2">
    <source>
        <dbReference type="Proteomes" id="UP000012960"/>
    </source>
</evidence>
<dbReference type="InParanoid" id="A0A804L6V7"/>